<evidence type="ECO:0000256" key="7">
    <source>
        <dbReference type="ARBA" id="ARBA00023239"/>
    </source>
</evidence>
<dbReference type="Gene3D" id="3.90.1680.10">
    <property type="entry name" value="SOS response associated peptidase-like"/>
    <property type="match status" value="1"/>
</dbReference>
<evidence type="ECO:0000256" key="1">
    <source>
        <dbReference type="ARBA" id="ARBA00008136"/>
    </source>
</evidence>
<comment type="similarity">
    <text evidence="1 8">Belongs to the SOS response-associated peptidase family.</text>
</comment>
<protein>
    <recommendedName>
        <fullName evidence="8">Abasic site processing protein</fullName>
        <ecNumber evidence="8">3.4.-.-</ecNumber>
    </recommendedName>
</protein>
<keyword evidence="2 8" id="KW-0645">Protease</keyword>
<dbReference type="Proteomes" id="UP000198723">
    <property type="component" value="Unassembled WGS sequence"/>
</dbReference>
<dbReference type="GO" id="GO:0006508">
    <property type="term" value="P:proteolysis"/>
    <property type="evidence" value="ECO:0007669"/>
    <property type="project" value="UniProtKB-KW"/>
</dbReference>
<dbReference type="Pfam" id="PF02586">
    <property type="entry name" value="SRAP"/>
    <property type="match status" value="1"/>
</dbReference>
<dbReference type="AlphaFoldDB" id="A0A1C3YD39"/>
<proteinExistence type="inferred from homology"/>
<dbReference type="InterPro" id="IPR003738">
    <property type="entry name" value="SRAP"/>
</dbReference>
<organism evidence="9 10">
    <name type="scientific">Rhizobium aethiopicum</name>
    <dbReference type="NCBI Taxonomy" id="1138170"/>
    <lineage>
        <taxon>Bacteria</taxon>
        <taxon>Pseudomonadati</taxon>
        <taxon>Pseudomonadota</taxon>
        <taxon>Alphaproteobacteria</taxon>
        <taxon>Hyphomicrobiales</taxon>
        <taxon>Rhizobiaceae</taxon>
        <taxon>Rhizobium/Agrobacterium group</taxon>
        <taxon>Rhizobium</taxon>
    </lineage>
</organism>
<evidence type="ECO:0000256" key="8">
    <source>
        <dbReference type="RuleBase" id="RU364100"/>
    </source>
</evidence>
<evidence type="ECO:0000256" key="6">
    <source>
        <dbReference type="ARBA" id="ARBA00023125"/>
    </source>
</evidence>
<dbReference type="InterPro" id="IPR036590">
    <property type="entry name" value="SRAP-like"/>
</dbReference>
<evidence type="ECO:0000256" key="4">
    <source>
        <dbReference type="ARBA" id="ARBA00022801"/>
    </source>
</evidence>
<sequence>MINARREDIAAHKLFQGAYRSRRCLIPVTGFFEWERLSGTNQNKQPYAIAMKDGAPFALAGLWEIWHHPVGLDIRNFAIVTSAPNQMMAAIHDRMPVVLQQKDYDRWLSPEPDPSDLMKPFDADAMTMWPITRRVTTFRDAGPDIINRVELRAT</sequence>
<dbReference type="GO" id="GO:0106300">
    <property type="term" value="P:protein-DNA covalent cross-linking repair"/>
    <property type="evidence" value="ECO:0007669"/>
    <property type="project" value="InterPro"/>
</dbReference>
<dbReference type="GO" id="GO:0016829">
    <property type="term" value="F:lyase activity"/>
    <property type="evidence" value="ECO:0007669"/>
    <property type="project" value="UniProtKB-KW"/>
</dbReference>
<accession>A0A1C3YD39</accession>
<name>A0A1C3YD39_9HYPH</name>
<keyword evidence="3" id="KW-0227">DNA damage</keyword>
<dbReference type="EC" id="3.4.-.-" evidence="8"/>
<dbReference type="PANTHER" id="PTHR13604:SF0">
    <property type="entry name" value="ABASIC SITE PROCESSING PROTEIN HMCES"/>
    <property type="match status" value="1"/>
</dbReference>
<dbReference type="GO" id="GO:0008233">
    <property type="term" value="F:peptidase activity"/>
    <property type="evidence" value="ECO:0007669"/>
    <property type="project" value="UniProtKB-KW"/>
</dbReference>
<keyword evidence="5" id="KW-0190">Covalent protein-DNA linkage</keyword>
<keyword evidence="4 8" id="KW-0378">Hydrolase</keyword>
<dbReference type="GO" id="GO:0003697">
    <property type="term" value="F:single-stranded DNA binding"/>
    <property type="evidence" value="ECO:0007669"/>
    <property type="project" value="InterPro"/>
</dbReference>
<dbReference type="SUPFAM" id="SSF143081">
    <property type="entry name" value="BB1717-like"/>
    <property type="match status" value="1"/>
</dbReference>
<evidence type="ECO:0000313" key="9">
    <source>
        <dbReference type="EMBL" id="SCB62305.1"/>
    </source>
</evidence>
<evidence type="ECO:0000256" key="3">
    <source>
        <dbReference type="ARBA" id="ARBA00022763"/>
    </source>
</evidence>
<evidence type="ECO:0000256" key="2">
    <source>
        <dbReference type="ARBA" id="ARBA00022670"/>
    </source>
</evidence>
<keyword evidence="6" id="KW-0238">DNA-binding</keyword>
<dbReference type="EMBL" id="FMAJ01000043">
    <property type="protein sequence ID" value="SCB62305.1"/>
    <property type="molecule type" value="Genomic_DNA"/>
</dbReference>
<gene>
    <name evidence="9" type="ORF">GA0061105_1435</name>
</gene>
<keyword evidence="7" id="KW-0456">Lyase</keyword>
<reference evidence="9 10" key="1">
    <citation type="submission" date="2016-08" db="EMBL/GenBank/DDBJ databases">
        <authorList>
            <person name="Seilhamer J.J."/>
        </authorList>
    </citation>
    <scope>NUCLEOTIDE SEQUENCE [LARGE SCALE GENOMIC DNA]</scope>
    <source>
        <strain evidence="9 10">HBR26</strain>
    </source>
</reference>
<dbReference type="PANTHER" id="PTHR13604">
    <property type="entry name" value="DC12-RELATED"/>
    <property type="match status" value="1"/>
</dbReference>
<evidence type="ECO:0000256" key="5">
    <source>
        <dbReference type="ARBA" id="ARBA00023124"/>
    </source>
</evidence>
<evidence type="ECO:0000313" key="10">
    <source>
        <dbReference type="Proteomes" id="UP000198723"/>
    </source>
</evidence>